<dbReference type="Proteomes" id="UP001500635">
    <property type="component" value="Unassembled WGS sequence"/>
</dbReference>
<dbReference type="EMBL" id="BAABFR010000115">
    <property type="protein sequence ID" value="GAA4403993.1"/>
    <property type="molecule type" value="Genomic_DNA"/>
</dbReference>
<sequence length="228" mass="23696">MTTPTGGGQSGSDPRDSRSGDEPARPGGGPTRPGAGRRSRPPRPPRPPFWELLPRYVPHTRLRTSTALLLIAFLVCAYAYLHWRPEVVLAPTQPAATTAYQAPILPTYTSTWRPTERRSVTSEPPSESSDVSESPESGVIGESESAGPSGVRGSGARASTETTGPSTAGSTDRTGGRQSGDQDTQTQDTDTQDDGGRDTGGVTTEPGRYGDGVPQALGGAPTTSVPPA</sequence>
<keyword evidence="3" id="KW-1185">Reference proteome</keyword>
<feature type="compositionally biased region" description="Polar residues" evidence="1">
    <location>
        <begin position="157"/>
        <end position="173"/>
    </location>
</feature>
<accession>A0ABP8KCS1</accession>
<reference evidence="3" key="1">
    <citation type="journal article" date="2019" name="Int. J. Syst. Evol. Microbiol.">
        <title>The Global Catalogue of Microorganisms (GCM) 10K type strain sequencing project: providing services to taxonomists for standard genome sequencing and annotation.</title>
        <authorList>
            <consortium name="The Broad Institute Genomics Platform"/>
            <consortium name="The Broad Institute Genome Sequencing Center for Infectious Disease"/>
            <person name="Wu L."/>
            <person name="Ma J."/>
        </authorList>
    </citation>
    <scope>NUCLEOTIDE SEQUENCE [LARGE SCALE GENOMIC DNA]</scope>
    <source>
        <strain evidence="3">JCM 17688</strain>
    </source>
</reference>
<feature type="compositionally biased region" description="Gly residues" evidence="1">
    <location>
        <begin position="1"/>
        <end position="10"/>
    </location>
</feature>
<gene>
    <name evidence="2" type="ORF">GCM10023147_46050</name>
</gene>
<proteinExistence type="predicted"/>
<name>A0ABP8KCS1_9ACTN</name>
<evidence type="ECO:0000256" key="1">
    <source>
        <dbReference type="SAM" id="MobiDB-lite"/>
    </source>
</evidence>
<dbReference type="RefSeq" id="WP_345000568.1">
    <property type="nucleotide sequence ID" value="NZ_BAABFR010000115.1"/>
</dbReference>
<evidence type="ECO:0000313" key="2">
    <source>
        <dbReference type="EMBL" id="GAA4403993.1"/>
    </source>
</evidence>
<feature type="region of interest" description="Disordered" evidence="1">
    <location>
        <begin position="111"/>
        <end position="228"/>
    </location>
</feature>
<evidence type="ECO:0000313" key="3">
    <source>
        <dbReference type="Proteomes" id="UP001500635"/>
    </source>
</evidence>
<feature type="compositionally biased region" description="Low complexity" evidence="1">
    <location>
        <begin position="121"/>
        <end position="137"/>
    </location>
</feature>
<protein>
    <submittedName>
        <fullName evidence="2">Uncharacterized protein</fullName>
    </submittedName>
</protein>
<feature type="compositionally biased region" description="Basic and acidic residues" evidence="1">
    <location>
        <begin position="13"/>
        <end position="24"/>
    </location>
</feature>
<feature type="compositionally biased region" description="Low complexity" evidence="1">
    <location>
        <begin position="179"/>
        <end position="189"/>
    </location>
</feature>
<comment type="caution">
    <text evidence="2">The sequence shown here is derived from an EMBL/GenBank/DDBJ whole genome shotgun (WGS) entry which is preliminary data.</text>
</comment>
<feature type="region of interest" description="Disordered" evidence="1">
    <location>
        <begin position="1"/>
        <end position="48"/>
    </location>
</feature>
<organism evidence="2 3">
    <name type="scientific">Tsukamurella soli</name>
    <dbReference type="NCBI Taxonomy" id="644556"/>
    <lineage>
        <taxon>Bacteria</taxon>
        <taxon>Bacillati</taxon>
        <taxon>Actinomycetota</taxon>
        <taxon>Actinomycetes</taxon>
        <taxon>Mycobacteriales</taxon>
        <taxon>Tsukamurellaceae</taxon>
        <taxon>Tsukamurella</taxon>
    </lineage>
</organism>